<dbReference type="AlphaFoldDB" id="A0A1D7THB1"/>
<proteinExistence type="predicted"/>
<protein>
    <recommendedName>
        <fullName evidence="3">Type II secretion system protein</fullName>
    </recommendedName>
</protein>
<dbReference type="EMBL" id="CP017111">
    <property type="protein sequence ID" value="AOO64377.1"/>
    <property type="molecule type" value="Genomic_DNA"/>
</dbReference>
<evidence type="ECO:0000313" key="1">
    <source>
        <dbReference type="EMBL" id="AOO64377.1"/>
    </source>
</evidence>
<name>A0A1D7THB1_9BACT</name>
<keyword evidence="2" id="KW-1185">Reference proteome</keyword>
<organism evidence="1 2">
    <name type="scientific">Sulfurospirillum halorespirans DSM 13726</name>
    <dbReference type="NCBI Taxonomy" id="1193502"/>
    <lineage>
        <taxon>Bacteria</taxon>
        <taxon>Pseudomonadati</taxon>
        <taxon>Campylobacterota</taxon>
        <taxon>Epsilonproteobacteria</taxon>
        <taxon>Campylobacterales</taxon>
        <taxon>Sulfurospirillaceae</taxon>
        <taxon>Sulfurospirillum</taxon>
    </lineage>
</organism>
<dbReference type="Proteomes" id="UP000094609">
    <property type="component" value="Chromosome"/>
</dbReference>
<dbReference type="KEGG" id="shal:SHALO_0588"/>
<dbReference type="STRING" id="1193502.SHALO_0588"/>
<dbReference type="RefSeq" id="WP_069477312.1">
    <property type="nucleotide sequence ID" value="NZ_CP017111.1"/>
</dbReference>
<gene>
    <name evidence="1" type="ORF">SHALO_0588</name>
</gene>
<sequence>MEKQAILTQLGYSVTPKSEAQLECVINNTIGFEHVGKHLLALHDALKVHHSFVALSSNKDYFKIKNEATSADLIDEVNDMISKWAAKYKVTLEKVPHKNTYYVIGYK</sequence>
<evidence type="ECO:0008006" key="3">
    <source>
        <dbReference type="Google" id="ProtNLM"/>
    </source>
</evidence>
<evidence type="ECO:0000313" key="2">
    <source>
        <dbReference type="Proteomes" id="UP000094609"/>
    </source>
</evidence>
<accession>A0A1D7THB1</accession>
<reference evidence="2" key="1">
    <citation type="submission" date="2016-08" db="EMBL/GenBank/DDBJ databases">
        <title>Complete genome sequence of the organohalide-respiring Epsilonproteobacterium Sulfurospirillum halorespirans.</title>
        <authorList>
            <person name="Goris T."/>
            <person name="Zimmermann J."/>
            <person name="Schenz B."/>
            <person name="Lemos M."/>
            <person name="Hackermueller J."/>
            <person name="Diekert G."/>
        </authorList>
    </citation>
    <scope>NUCLEOTIDE SEQUENCE [LARGE SCALE GENOMIC DNA]</scope>
    <source>
        <strain>DSM 13726</strain>
        <strain evidence="2">PCE-M2</strain>
    </source>
</reference>
<dbReference type="PATRIC" id="fig|1193502.14.peg.597"/>